<dbReference type="GO" id="GO:0000976">
    <property type="term" value="F:transcription cis-regulatory region binding"/>
    <property type="evidence" value="ECO:0007669"/>
    <property type="project" value="TreeGrafter"/>
</dbReference>
<dbReference type="InterPro" id="IPR001387">
    <property type="entry name" value="Cro/C1-type_HTH"/>
</dbReference>
<keyword evidence="3" id="KW-0804">Transcription</keyword>
<name>A0A9X5GRH4_9FIRM</name>
<dbReference type="GO" id="GO:0003700">
    <property type="term" value="F:DNA-binding transcription factor activity"/>
    <property type="evidence" value="ECO:0007669"/>
    <property type="project" value="TreeGrafter"/>
</dbReference>
<evidence type="ECO:0000313" key="6">
    <source>
        <dbReference type="EMBL" id="NBJ92349.1"/>
    </source>
</evidence>
<organism evidence="6 7">
    <name type="scientific">Parablautia muri</name>
    <dbReference type="NCBI Taxonomy" id="2320879"/>
    <lineage>
        <taxon>Bacteria</taxon>
        <taxon>Bacillati</taxon>
        <taxon>Bacillota</taxon>
        <taxon>Clostridia</taxon>
        <taxon>Lachnospirales</taxon>
        <taxon>Lachnospiraceae</taxon>
        <taxon>Parablautia</taxon>
    </lineage>
</organism>
<dbReference type="InterPro" id="IPR010982">
    <property type="entry name" value="Lambda_DNA-bd_dom_sf"/>
</dbReference>
<keyword evidence="1" id="KW-0805">Transcription regulation</keyword>
<dbReference type="Proteomes" id="UP001154420">
    <property type="component" value="Unassembled WGS sequence"/>
</dbReference>
<dbReference type="InterPro" id="IPR028082">
    <property type="entry name" value="Peripla_BP_I"/>
</dbReference>
<evidence type="ECO:0000256" key="2">
    <source>
        <dbReference type="ARBA" id="ARBA00023125"/>
    </source>
</evidence>
<protein>
    <submittedName>
        <fullName evidence="6">LacI family transcriptional regulator</fullName>
    </submittedName>
</protein>
<dbReference type="PANTHER" id="PTHR30146">
    <property type="entry name" value="LACI-RELATED TRANSCRIPTIONAL REPRESSOR"/>
    <property type="match status" value="1"/>
</dbReference>
<dbReference type="SUPFAM" id="SSF47413">
    <property type="entry name" value="lambda repressor-like DNA-binding domains"/>
    <property type="match status" value="1"/>
</dbReference>
<evidence type="ECO:0000256" key="3">
    <source>
        <dbReference type="ARBA" id="ARBA00023163"/>
    </source>
</evidence>
<accession>A0A9X5GRH4</accession>
<dbReference type="PROSITE" id="PS50943">
    <property type="entry name" value="HTH_CROC1"/>
    <property type="match status" value="1"/>
</dbReference>
<evidence type="ECO:0000259" key="4">
    <source>
        <dbReference type="PROSITE" id="PS50932"/>
    </source>
</evidence>
<dbReference type="EMBL" id="QZDT01000007">
    <property type="protein sequence ID" value="NBJ92349.1"/>
    <property type="molecule type" value="Genomic_DNA"/>
</dbReference>
<evidence type="ECO:0000256" key="1">
    <source>
        <dbReference type="ARBA" id="ARBA00023015"/>
    </source>
</evidence>
<dbReference type="Gene3D" id="3.40.50.2300">
    <property type="match status" value="2"/>
</dbReference>
<dbReference type="SUPFAM" id="SSF53822">
    <property type="entry name" value="Periplasmic binding protein-like I"/>
    <property type="match status" value="1"/>
</dbReference>
<dbReference type="PROSITE" id="PS50932">
    <property type="entry name" value="HTH_LACI_2"/>
    <property type="match status" value="1"/>
</dbReference>
<feature type="domain" description="HTH lacI-type" evidence="4">
    <location>
        <begin position="13"/>
        <end position="67"/>
    </location>
</feature>
<dbReference type="SMART" id="SM00354">
    <property type="entry name" value="HTH_LACI"/>
    <property type="match status" value="1"/>
</dbReference>
<dbReference type="PANTHER" id="PTHR30146:SF109">
    <property type="entry name" value="HTH-TYPE TRANSCRIPTIONAL REGULATOR GALS"/>
    <property type="match status" value="1"/>
</dbReference>
<dbReference type="PRINTS" id="PR00036">
    <property type="entry name" value="HTHLACI"/>
</dbReference>
<sequence>MREVGSMENFMAVTIKDIAKKVGVNPSTVSRVINGTAAISEETKKKITAAMKELDYHPNIQARSLVNGSTFTIGLVMDAGNSDAYANTFFIKSVTAIEEVTQRLGYNLLITNHTEREKGNAVRNLVLEHKIDGIILPVSGITEDLISLLTANHFPFVVMGEPDESYIGRNWVDMDNEEGGRLAVNHLLQCGYRHPVLFVENKGTIFEQKRIRGFLEELRINGLSPSKNDIIESGVNRTEIADKIKLLLETYRETDSIICTNNMVAYHVLQKLKQKNISVPEQIGIITFDNYPLAEYLDPPLTAVDIDTYLLGERAASTLFDMIKHQDRKEESILIETKIIARKSTGKRW</sequence>
<dbReference type="Pfam" id="PF13377">
    <property type="entry name" value="Peripla_BP_3"/>
    <property type="match status" value="1"/>
</dbReference>
<dbReference type="InterPro" id="IPR046335">
    <property type="entry name" value="LacI/GalR-like_sensor"/>
</dbReference>
<keyword evidence="7" id="KW-1185">Reference proteome</keyword>
<evidence type="ECO:0000259" key="5">
    <source>
        <dbReference type="PROSITE" id="PS50943"/>
    </source>
</evidence>
<dbReference type="Pfam" id="PF00356">
    <property type="entry name" value="LacI"/>
    <property type="match status" value="1"/>
</dbReference>
<dbReference type="CDD" id="cd06267">
    <property type="entry name" value="PBP1_LacI_sugar_binding-like"/>
    <property type="match status" value="1"/>
</dbReference>
<dbReference type="CDD" id="cd01392">
    <property type="entry name" value="HTH_LacI"/>
    <property type="match status" value="1"/>
</dbReference>
<proteinExistence type="predicted"/>
<gene>
    <name evidence="6" type="ORF">D5281_06995</name>
</gene>
<dbReference type="Gene3D" id="1.10.260.40">
    <property type="entry name" value="lambda repressor-like DNA-binding domains"/>
    <property type="match status" value="1"/>
</dbReference>
<feature type="domain" description="HTH cro/C1-type" evidence="5">
    <location>
        <begin position="14"/>
        <end position="57"/>
    </location>
</feature>
<keyword evidence="2" id="KW-0238">DNA-binding</keyword>
<comment type="caution">
    <text evidence="6">The sequence shown here is derived from an EMBL/GenBank/DDBJ whole genome shotgun (WGS) entry which is preliminary data.</text>
</comment>
<dbReference type="AlphaFoldDB" id="A0A9X5GRH4"/>
<reference evidence="6" key="1">
    <citation type="submission" date="2018-09" db="EMBL/GenBank/DDBJ databases">
        <title>Murine metabolic-syndrome-specific gut microbial biobank.</title>
        <authorList>
            <person name="Liu C."/>
        </authorList>
    </citation>
    <scope>NUCLEOTIDE SEQUENCE</scope>
    <source>
        <strain evidence="6">D42-62</strain>
    </source>
</reference>
<dbReference type="InterPro" id="IPR000843">
    <property type="entry name" value="HTH_LacI"/>
</dbReference>
<evidence type="ECO:0000313" key="7">
    <source>
        <dbReference type="Proteomes" id="UP001154420"/>
    </source>
</evidence>